<reference evidence="2 3" key="1">
    <citation type="submission" date="2017-02" db="EMBL/GenBank/DDBJ databases">
        <title>Genomes of Trichoderma spp. with biocontrol activity.</title>
        <authorList>
            <person name="Gardiner D."/>
            <person name="Kazan K."/>
            <person name="Vos C."/>
            <person name="Harvey P."/>
        </authorList>
    </citation>
    <scope>NUCLEOTIDE SEQUENCE [LARGE SCALE GENOMIC DNA]</scope>
    <source>
        <strain evidence="2 3">A5MH</strain>
    </source>
</reference>
<feature type="transmembrane region" description="Helical" evidence="1">
    <location>
        <begin position="21"/>
        <end position="43"/>
    </location>
</feature>
<dbReference type="OrthoDB" id="10513422at2759"/>
<keyword evidence="1" id="KW-1133">Transmembrane helix</keyword>
<dbReference type="EMBL" id="MTYH01000014">
    <property type="protein sequence ID" value="PNP46841.1"/>
    <property type="molecule type" value="Genomic_DNA"/>
</dbReference>
<sequence>MMINGTETVETSEHDLWVQKFWIWVFIIWFCTNVLFILILWPFRDWSDFL</sequence>
<keyword evidence="1" id="KW-0812">Transmembrane</keyword>
<evidence type="ECO:0000313" key="2">
    <source>
        <dbReference type="EMBL" id="PNP46841.1"/>
    </source>
</evidence>
<proteinExistence type="predicted"/>
<accession>A0A2K0TMT6</accession>
<keyword evidence="1" id="KW-0472">Membrane</keyword>
<evidence type="ECO:0000313" key="3">
    <source>
        <dbReference type="Proteomes" id="UP000236546"/>
    </source>
</evidence>
<protein>
    <submittedName>
        <fullName evidence="2">Uncharacterized protein</fullName>
    </submittedName>
</protein>
<dbReference type="Proteomes" id="UP000236546">
    <property type="component" value="Unassembled WGS sequence"/>
</dbReference>
<organism evidence="2 3">
    <name type="scientific">Trichoderma gamsii</name>
    <dbReference type="NCBI Taxonomy" id="398673"/>
    <lineage>
        <taxon>Eukaryota</taxon>
        <taxon>Fungi</taxon>
        <taxon>Dikarya</taxon>
        <taxon>Ascomycota</taxon>
        <taxon>Pezizomycotina</taxon>
        <taxon>Sordariomycetes</taxon>
        <taxon>Hypocreomycetidae</taxon>
        <taxon>Hypocreales</taxon>
        <taxon>Hypocreaceae</taxon>
        <taxon>Trichoderma</taxon>
    </lineage>
</organism>
<evidence type="ECO:0000256" key="1">
    <source>
        <dbReference type="SAM" id="Phobius"/>
    </source>
</evidence>
<gene>
    <name evidence="2" type="ORF">TGAMA5MH_01793</name>
</gene>
<dbReference type="AlphaFoldDB" id="A0A2K0TMT6"/>
<name>A0A2K0TMT6_9HYPO</name>
<comment type="caution">
    <text evidence="2">The sequence shown here is derived from an EMBL/GenBank/DDBJ whole genome shotgun (WGS) entry which is preliminary data.</text>
</comment>